<dbReference type="EC" id="5.3.1.24" evidence="3 9"/>
<evidence type="ECO:0000256" key="5">
    <source>
        <dbReference type="ARBA" id="ARBA00022605"/>
    </source>
</evidence>
<sequence>MFPDLSTPPAVKICGITQEQQARDIITLGADALGINFWPKSKRYLPVEKAALWLPNVRAETCLVAVMVNPDAALLDQLMQEALVDILQLHGDESPAEVGRLLDAGAHVIKALQIRDRASLAQIGEYPCETVLLDAYNPGLYGGSGETFPWELAVIAQEEFPEKKIILSGGLTPANVRQAIQQTHPAGVDVASGVESGPGIKDLALVAEFIQEAKLG</sequence>
<comment type="pathway">
    <text evidence="2 9">Amino-acid biosynthesis; L-tryptophan biosynthesis; L-tryptophan from chorismate: step 3/5.</text>
</comment>
<evidence type="ECO:0000256" key="6">
    <source>
        <dbReference type="ARBA" id="ARBA00022822"/>
    </source>
</evidence>
<dbReference type="GO" id="GO:0000162">
    <property type="term" value="P:L-tryptophan biosynthetic process"/>
    <property type="evidence" value="ECO:0007669"/>
    <property type="project" value="UniProtKB-UniRule"/>
</dbReference>
<dbReference type="InterPro" id="IPR013785">
    <property type="entry name" value="Aldolase_TIM"/>
</dbReference>
<organism evidence="11 12">
    <name type="scientific">Prosthecobacter dejongeii</name>
    <dbReference type="NCBI Taxonomy" id="48465"/>
    <lineage>
        <taxon>Bacteria</taxon>
        <taxon>Pseudomonadati</taxon>
        <taxon>Verrucomicrobiota</taxon>
        <taxon>Verrucomicrobiia</taxon>
        <taxon>Verrucomicrobiales</taxon>
        <taxon>Verrucomicrobiaceae</taxon>
        <taxon>Prosthecobacter</taxon>
    </lineage>
</organism>
<comment type="catalytic activity">
    <reaction evidence="1 9">
        <text>N-(5-phospho-beta-D-ribosyl)anthranilate = 1-(2-carboxyphenylamino)-1-deoxy-D-ribulose 5-phosphate</text>
        <dbReference type="Rhea" id="RHEA:21540"/>
        <dbReference type="ChEBI" id="CHEBI:18277"/>
        <dbReference type="ChEBI" id="CHEBI:58613"/>
        <dbReference type="EC" id="5.3.1.24"/>
    </reaction>
</comment>
<dbReference type="EMBL" id="JACHIF010000002">
    <property type="protein sequence ID" value="MBB5037248.1"/>
    <property type="molecule type" value="Genomic_DNA"/>
</dbReference>
<keyword evidence="5 9" id="KW-0028">Amino-acid biosynthesis</keyword>
<keyword evidence="12" id="KW-1185">Reference proteome</keyword>
<evidence type="ECO:0000256" key="7">
    <source>
        <dbReference type="ARBA" id="ARBA00023141"/>
    </source>
</evidence>
<evidence type="ECO:0000256" key="2">
    <source>
        <dbReference type="ARBA" id="ARBA00004664"/>
    </source>
</evidence>
<comment type="caution">
    <text evidence="11">The sequence shown here is derived from an EMBL/GenBank/DDBJ whole genome shotgun (WGS) entry which is preliminary data.</text>
</comment>
<dbReference type="SUPFAM" id="SSF51366">
    <property type="entry name" value="Ribulose-phoshate binding barrel"/>
    <property type="match status" value="1"/>
</dbReference>
<dbReference type="GO" id="GO:0004640">
    <property type="term" value="F:phosphoribosylanthranilate isomerase activity"/>
    <property type="evidence" value="ECO:0007669"/>
    <property type="project" value="UniProtKB-UniRule"/>
</dbReference>
<evidence type="ECO:0000256" key="4">
    <source>
        <dbReference type="ARBA" id="ARBA00022272"/>
    </source>
</evidence>
<accession>A0A7W8DPA9</accession>
<reference evidence="11 12" key="1">
    <citation type="submission" date="2020-08" db="EMBL/GenBank/DDBJ databases">
        <title>Genomic Encyclopedia of Type Strains, Phase IV (KMG-IV): sequencing the most valuable type-strain genomes for metagenomic binning, comparative biology and taxonomic classification.</title>
        <authorList>
            <person name="Goeker M."/>
        </authorList>
    </citation>
    <scope>NUCLEOTIDE SEQUENCE [LARGE SCALE GENOMIC DNA]</scope>
    <source>
        <strain evidence="11 12">DSM 12251</strain>
    </source>
</reference>
<dbReference type="InterPro" id="IPR011060">
    <property type="entry name" value="RibuloseP-bd_barrel"/>
</dbReference>
<dbReference type="InterPro" id="IPR001240">
    <property type="entry name" value="PRAI_dom"/>
</dbReference>
<dbReference type="Gene3D" id="3.20.20.70">
    <property type="entry name" value="Aldolase class I"/>
    <property type="match status" value="1"/>
</dbReference>
<dbReference type="InterPro" id="IPR044643">
    <property type="entry name" value="TrpF_fam"/>
</dbReference>
<evidence type="ECO:0000313" key="11">
    <source>
        <dbReference type="EMBL" id="MBB5037248.1"/>
    </source>
</evidence>
<dbReference type="UniPathway" id="UPA00035">
    <property type="reaction ID" value="UER00042"/>
</dbReference>
<dbReference type="Proteomes" id="UP000534294">
    <property type="component" value="Unassembled WGS sequence"/>
</dbReference>
<dbReference type="HAMAP" id="MF_00135">
    <property type="entry name" value="PRAI"/>
    <property type="match status" value="1"/>
</dbReference>
<keyword evidence="7 9" id="KW-0057">Aromatic amino acid biosynthesis</keyword>
<feature type="domain" description="N-(5'phosphoribosyl) anthranilate isomerase (PRAI)" evidence="10">
    <location>
        <begin position="11"/>
        <end position="211"/>
    </location>
</feature>
<dbReference type="Pfam" id="PF00697">
    <property type="entry name" value="PRAI"/>
    <property type="match status" value="1"/>
</dbReference>
<gene>
    <name evidence="9" type="primary">trpF</name>
    <name evidence="11" type="ORF">HNQ64_001490</name>
</gene>
<protein>
    <recommendedName>
        <fullName evidence="4 9">N-(5'-phosphoribosyl)anthranilate isomerase</fullName>
        <shortName evidence="9">PRAI</shortName>
        <ecNumber evidence="3 9">5.3.1.24</ecNumber>
    </recommendedName>
</protein>
<evidence type="ECO:0000256" key="3">
    <source>
        <dbReference type="ARBA" id="ARBA00012572"/>
    </source>
</evidence>
<comment type="similarity">
    <text evidence="9">Belongs to the TrpF family.</text>
</comment>
<dbReference type="RefSeq" id="WP_184206961.1">
    <property type="nucleotide sequence ID" value="NZ_JACHIF010000002.1"/>
</dbReference>
<dbReference type="PANTHER" id="PTHR42894:SF1">
    <property type="entry name" value="N-(5'-PHOSPHORIBOSYL)ANTHRANILATE ISOMERASE"/>
    <property type="match status" value="1"/>
</dbReference>
<evidence type="ECO:0000256" key="9">
    <source>
        <dbReference type="HAMAP-Rule" id="MF_00135"/>
    </source>
</evidence>
<evidence type="ECO:0000313" key="12">
    <source>
        <dbReference type="Proteomes" id="UP000534294"/>
    </source>
</evidence>
<evidence type="ECO:0000256" key="8">
    <source>
        <dbReference type="ARBA" id="ARBA00023235"/>
    </source>
</evidence>
<dbReference type="PANTHER" id="PTHR42894">
    <property type="entry name" value="N-(5'-PHOSPHORIBOSYL)ANTHRANILATE ISOMERASE"/>
    <property type="match status" value="1"/>
</dbReference>
<dbReference type="AlphaFoldDB" id="A0A7W8DPA9"/>
<keyword evidence="8 9" id="KW-0413">Isomerase</keyword>
<evidence type="ECO:0000259" key="10">
    <source>
        <dbReference type="Pfam" id="PF00697"/>
    </source>
</evidence>
<keyword evidence="6 9" id="KW-0822">Tryptophan biosynthesis</keyword>
<proteinExistence type="inferred from homology"/>
<dbReference type="CDD" id="cd00405">
    <property type="entry name" value="PRAI"/>
    <property type="match status" value="1"/>
</dbReference>
<evidence type="ECO:0000256" key="1">
    <source>
        <dbReference type="ARBA" id="ARBA00001164"/>
    </source>
</evidence>
<name>A0A7W8DPA9_9BACT</name>